<sequence length="250" mass="26179">MCATFSDDDIDKPVENAAGEAVGVVAAVEGDIARVRPDPSAVESIKSSLGWEKGAEERIMLDRESVREITGDAIRLEGGLPIRDDSTTDAGAERDGSSSDGPETEPAGSMSGIDETEISEDMADDDGLRTAEEMDEIEERGRGMEADPTELADRDPQFSSGSAGDDGSRSDATVDVDENPQRTDATVDPGEDADRTDAAVDPDALRETESTDRGPTTEDGARGLADDPETESLTDAESESGSGSDESGDE</sequence>
<accession>A0A4P8WEV8</accession>
<proteinExistence type="predicted"/>
<dbReference type="EMBL" id="CP040330">
    <property type="protein sequence ID" value="QCS41828.1"/>
    <property type="molecule type" value="Genomic_DNA"/>
</dbReference>
<dbReference type="AlphaFoldDB" id="A0A4P8WEV8"/>
<evidence type="ECO:0008006" key="4">
    <source>
        <dbReference type="Google" id="ProtNLM"/>
    </source>
</evidence>
<feature type="compositionally biased region" description="Acidic residues" evidence="1">
    <location>
        <begin position="114"/>
        <end position="125"/>
    </location>
</feature>
<feature type="compositionally biased region" description="Basic and acidic residues" evidence="1">
    <location>
        <begin position="139"/>
        <end position="156"/>
    </location>
</feature>
<dbReference type="GeneID" id="40264699"/>
<dbReference type="Proteomes" id="UP000302218">
    <property type="component" value="Chromosome"/>
</dbReference>
<name>A0A4P8WEV8_9EURY</name>
<evidence type="ECO:0000256" key="1">
    <source>
        <dbReference type="SAM" id="MobiDB-lite"/>
    </source>
</evidence>
<dbReference type="OrthoDB" id="229248at2157"/>
<dbReference type="KEGG" id="nvr:FEJ81_05465"/>
<feature type="compositionally biased region" description="Basic and acidic residues" evidence="1">
    <location>
        <begin position="82"/>
        <end position="97"/>
    </location>
</feature>
<evidence type="ECO:0000313" key="3">
    <source>
        <dbReference type="Proteomes" id="UP000302218"/>
    </source>
</evidence>
<gene>
    <name evidence="2" type="ORF">FEJ81_05465</name>
</gene>
<dbReference type="RefSeq" id="WP_138244328.1">
    <property type="nucleotide sequence ID" value="NZ_CP040330.1"/>
</dbReference>
<feature type="region of interest" description="Disordered" evidence="1">
    <location>
        <begin position="72"/>
        <end position="250"/>
    </location>
</feature>
<feature type="compositionally biased region" description="Acidic residues" evidence="1">
    <location>
        <begin position="226"/>
        <end position="238"/>
    </location>
</feature>
<protein>
    <recommendedName>
        <fullName evidence="4">PRC-barrel domain containing protein</fullName>
    </recommendedName>
</protein>
<evidence type="ECO:0000313" key="2">
    <source>
        <dbReference type="EMBL" id="QCS41828.1"/>
    </source>
</evidence>
<feature type="compositionally biased region" description="Basic and acidic residues" evidence="1">
    <location>
        <begin position="192"/>
        <end position="225"/>
    </location>
</feature>
<reference evidence="3" key="1">
    <citation type="submission" date="2019-05" db="EMBL/GenBank/DDBJ databases">
        <title>Genome sequence and methylation pattern of the halophilic Archaeon Natrinema versiforme BOL5-4.</title>
        <authorList>
            <person name="DasSarma P."/>
            <person name="Anton B.P."/>
            <person name="DasSarma S.L."/>
            <person name="Martinez F.L."/>
            <person name="Guzman D."/>
            <person name="Roberts R.J."/>
            <person name="DasSarma S."/>
        </authorList>
    </citation>
    <scope>NUCLEOTIDE SEQUENCE [LARGE SCALE GENOMIC DNA]</scope>
    <source>
        <strain evidence="3">BOL5-4</strain>
    </source>
</reference>
<organism evidence="2 3">
    <name type="scientific">Natrinema versiforme</name>
    <dbReference type="NCBI Taxonomy" id="88724"/>
    <lineage>
        <taxon>Archaea</taxon>
        <taxon>Methanobacteriati</taxon>
        <taxon>Methanobacteriota</taxon>
        <taxon>Stenosarchaea group</taxon>
        <taxon>Halobacteria</taxon>
        <taxon>Halobacteriales</taxon>
        <taxon>Natrialbaceae</taxon>
        <taxon>Natrinema</taxon>
    </lineage>
</organism>
<feature type="compositionally biased region" description="Low complexity" evidence="1">
    <location>
        <begin position="239"/>
        <end position="250"/>
    </location>
</feature>